<accession>A0A6I1EW24</accession>
<dbReference type="OrthoDB" id="9804207at2"/>
<sequence>MKNSDFLNILQSRRSQGPKMQKAPAPSEEVLEAAALAARAAPSHNPAFPVRFVVADSREKLADIFEAALGPDADQAMRERARSKALKGECAILVIGPKPSHDTPAWMDRENLMTAGGALTNFLNVLWAEGFAAKTVTSREITDPQGLFDPETERLLCFILCGTQAAPAEPRPASPSILSRW</sequence>
<evidence type="ECO:0000313" key="3">
    <source>
        <dbReference type="EMBL" id="KAB7663089.1"/>
    </source>
</evidence>
<dbReference type="InterPro" id="IPR052530">
    <property type="entry name" value="NAD(P)H_nitroreductase"/>
</dbReference>
<reference evidence="3 4" key="1">
    <citation type="submission" date="2019-10" db="EMBL/GenBank/DDBJ databases">
        <title>Genome diversity of Sutterella seckii.</title>
        <authorList>
            <person name="Chaplin A.V."/>
            <person name="Sokolova S.R."/>
            <person name="Mosin K.A."/>
            <person name="Ivanova E.L."/>
            <person name="Kochetkova T.O."/>
            <person name="Goltsov A.Y."/>
            <person name="Trofimov D.Y."/>
            <person name="Efimov B.A."/>
        </authorList>
    </citation>
    <scope>NUCLEOTIDE SEQUENCE [LARGE SCALE GENOMIC DNA]</scope>
    <source>
        <strain evidence="3 4">ASD393</strain>
    </source>
</reference>
<dbReference type="EMBL" id="WEHX01000002">
    <property type="protein sequence ID" value="KAB7663089.1"/>
    <property type="molecule type" value="Genomic_DNA"/>
</dbReference>
<dbReference type="SUPFAM" id="SSF55469">
    <property type="entry name" value="FMN-dependent nitroreductase-like"/>
    <property type="match status" value="1"/>
</dbReference>
<dbReference type="RefSeq" id="WP_152157360.1">
    <property type="nucleotide sequence ID" value="NZ_WEHX01000002.1"/>
</dbReference>
<dbReference type="GO" id="GO:0016491">
    <property type="term" value="F:oxidoreductase activity"/>
    <property type="evidence" value="ECO:0007669"/>
    <property type="project" value="InterPro"/>
</dbReference>
<feature type="region of interest" description="Disordered" evidence="1">
    <location>
        <begin position="1"/>
        <end position="27"/>
    </location>
</feature>
<evidence type="ECO:0000256" key="1">
    <source>
        <dbReference type="SAM" id="MobiDB-lite"/>
    </source>
</evidence>
<dbReference type="InterPro" id="IPR029479">
    <property type="entry name" value="Nitroreductase"/>
</dbReference>
<dbReference type="InterPro" id="IPR000415">
    <property type="entry name" value="Nitroreductase-like"/>
</dbReference>
<dbReference type="PANTHER" id="PTHR43821">
    <property type="entry name" value="NAD(P)H NITROREDUCTASE YDJA-RELATED"/>
    <property type="match status" value="1"/>
</dbReference>
<comment type="caution">
    <text evidence="3">The sequence shown here is derived from an EMBL/GenBank/DDBJ whole genome shotgun (WGS) entry which is preliminary data.</text>
</comment>
<organism evidence="3 4">
    <name type="scientific">Sutterella seckii</name>
    <dbReference type="NCBI Taxonomy" id="1944635"/>
    <lineage>
        <taxon>Bacteria</taxon>
        <taxon>Pseudomonadati</taxon>
        <taxon>Pseudomonadota</taxon>
        <taxon>Betaproteobacteria</taxon>
        <taxon>Burkholderiales</taxon>
        <taxon>Sutterellaceae</taxon>
        <taxon>Sutterella</taxon>
    </lineage>
</organism>
<dbReference type="Pfam" id="PF00881">
    <property type="entry name" value="Nitroreductase"/>
    <property type="match status" value="1"/>
</dbReference>
<dbReference type="Gene3D" id="3.40.109.10">
    <property type="entry name" value="NADH Oxidase"/>
    <property type="match status" value="1"/>
</dbReference>
<feature type="domain" description="Nitroreductase" evidence="2">
    <location>
        <begin position="12"/>
        <end position="162"/>
    </location>
</feature>
<dbReference type="PANTHER" id="PTHR43821:SF1">
    <property type="entry name" value="NAD(P)H NITROREDUCTASE YDJA-RELATED"/>
    <property type="match status" value="1"/>
</dbReference>
<name>A0A6I1EW24_9BURK</name>
<feature type="compositionally biased region" description="Polar residues" evidence="1">
    <location>
        <begin position="1"/>
        <end position="15"/>
    </location>
</feature>
<gene>
    <name evidence="3" type="ORF">GBM95_00885</name>
</gene>
<evidence type="ECO:0000313" key="4">
    <source>
        <dbReference type="Proteomes" id="UP000430564"/>
    </source>
</evidence>
<protein>
    <recommendedName>
        <fullName evidence="2">Nitroreductase domain-containing protein</fullName>
    </recommendedName>
</protein>
<dbReference type="AlphaFoldDB" id="A0A6I1EW24"/>
<proteinExistence type="predicted"/>
<evidence type="ECO:0000259" key="2">
    <source>
        <dbReference type="Pfam" id="PF00881"/>
    </source>
</evidence>
<dbReference type="Proteomes" id="UP000430564">
    <property type="component" value="Unassembled WGS sequence"/>
</dbReference>